<dbReference type="OrthoDB" id="424465at2759"/>
<dbReference type="SUPFAM" id="SSF51197">
    <property type="entry name" value="Clavaminate synthase-like"/>
    <property type="match status" value="1"/>
</dbReference>
<dbReference type="GO" id="GO:0043565">
    <property type="term" value="F:sequence-specific DNA binding"/>
    <property type="evidence" value="ECO:0007669"/>
    <property type="project" value="TreeGrafter"/>
</dbReference>
<dbReference type="PANTHER" id="PTHR12480">
    <property type="entry name" value="ARGININE DEMETHYLASE AND LYSYL-HYDROXYLASE JMJD"/>
    <property type="match status" value="1"/>
</dbReference>
<dbReference type="GO" id="GO:0005737">
    <property type="term" value="C:cytoplasm"/>
    <property type="evidence" value="ECO:0007669"/>
    <property type="project" value="TreeGrafter"/>
</dbReference>
<accession>A0A2N1J9U6</accession>
<protein>
    <recommendedName>
        <fullName evidence="1">JmjC domain-containing protein</fullName>
    </recommendedName>
</protein>
<sequence length="407" mass="45944">MKRGPSVPVLDAVPSYEAFLETYLLPNRPVVLPPALVEAWPAFREWASDGVADWDTLRAKYGEHTVPVVITTPSGTQHTDMRVDKAVEQIPAIQQEGGSLYIKDWHLVRGQRGAAPTSMPYWMNNVTSQPTHDCASVPYYPDVWLATQHDAYTQDDFRFCYAGTAGSATPIHRDDTSYSWSTNIVGRKRWRLFAPPDAHLLRRFPGRSTSETASTYAEMEAHRAHDELGQFRDGKLGWPGWEDARLRVYTVEQGPGQTIFVPSNWYHEVENVTDCISLNHNWCNAVNLVSMYNAMEQETDNVAEALVDVRDMMQDANPSAWQQDFVQVVQDVVHQDAGWAWDAFWRMVLHNLQTPPCAPSLRPPAAFVHQQVRALLTRFAARPETPWLGAPLHTHLHALQQLIGAPA</sequence>
<keyword evidence="3" id="KW-1185">Reference proteome</keyword>
<reference evidence="2 3" key="1">
    <citation type="submission" date="2017-10" db="EMBL/GenBank/DDBJ databases">
        <title>A novel species of cold-tolerant Malassezia isolated from bats.</title>
        <authorList>
            <person name="Lorch J.M."/>
            <person name="Palmer J.M."/>
            <person name="Vanderwolf K.J."/>
            <person name="Schmidt K.Z."/>
            <person name="Verant M.L."/>
            <person name="Weller T.J."/>
            <person name="Blehert D.S."/>
        </authorList>
    </citation>
    <scope>NUCLEOTIDE SEQUENCE [LARGE SCALE GENOMIC DNA]</scope>
    <source>
        <strain evidence="2 3">NWHC:44797-103</strain>
    </source>
</reference>
<proteinExistence type="predicted"/>
<dbReference type="Gene3D" id="2.60.120.650">
    <property type="entry name" value="Cupin"/>
    <property type="match status" value="1"/>
</dbReference>
<gene>
    <name evidence="2" type="ORF">MVES_002976</name>
</gene>
<dbReference type="GO" id="GO:0016706">
    <property type="term" value="F:2-oxoglutarate-dependent dioxygenase activity"/>
    <property type="evidence" value="ECO:0007669"/>
    <property type="project" value="TreeGrafter"/>
</dbReference>
<dbReference type="GO" id="GO:0005634">
    <property type="term" value="C:nucleus"/>
    <property type="evidence" value="ECO:0007669"/>
    <property type="project" value="TreeGrafter"/>
</dbReference>
<dbReference type="InterPro" id="IPR041667">
    <property type="entry name" value="Cupin_8"/>
</dbReference>
<dbReference type="EMBL" id="KZ454992">
    <property type="protein sequence ID" value="PKI83321.1"/>
    <property type="molecule type" value="Genomic_DNA"/>
</dbReference>
<dbReference type="PANTHER" id="PTHR12480:SF6">
    <property type="entry name" value="2-OXOGLUTARATE AND IRON-DEPENDENT OXYGENASE JMJD4"/>
    <property type="match status" value="1"/>
</dbReference>
<dbReference type="PROSITE" id="PS51184">
    <property type="entry name" value="JMJC"/>
    <property type="match status" value="1"/>
</dbReference>
<evidence type="ECO:0000313" key="2">
    <source>
        <dbReference type="EMBL" id="PKI83321.1"/>
    </source>
</evidence>
<feature type="domain" description="JmjC" evidence="1">
    <location>
        <begin position="138"/>
        <end position="299"/>
    </location>
</feature>
<dbReference type="InterPro" id="IPR050910">
    <property type="entry name" value="JMJD6_ArgDemeth/LysHydrox"/>
</dbReference>
<dbReference type="AlphaFoldDB" id="A0A2N1J9U6"/>
<evidence type="ECO:0000313" key="3">
    <source>
        <dbReference type="Proteomes" id="UP000232875"/>
    </source>
</evidence>
<dbReference type="SMART" id="SM00558">
    <property type="entry name" value="JmjC"/>
    <property type="match status" value="1"/>
</dbReference>
<dbReference type="GO" id="GO:0045905">
    <property type="term" value="P:positive regulation of translational termination"/>
    <property type="evidence" value="ECO:0007669"/>
    <property type="project" value="TreeGrafter"/>
</dbReference>
<dbReference type="InterPro" id="IPR003347">
    <property type="entry name" value="JmjC_dom"/>
</dbReference>
<name>A0A2N1J9U6_9BASI</name>
<evidence type="ECO:0000259" key="1">
    <source>
        <dbReference type="PROSITE" id="PS51184"/>
    </source>
</evidence>
<organism evidence="2 3">
    <name type="scientific">Malassezia vespertilionis</name>
    <dbReference type="NCBI Taxonomy" id="2020962"/>
    <lineage>
        <taxon>Eukaryota</taxon>
        <taxon>Fungi</taxon>
        <taxon>Dikarya</taxon>
        <taxon>Basidiomycota</taxon>
        <taxon>Ustilaginomycotina</taxon>
        <taxon>Malasseziomycetes</taxon>
        <taxon>Malasseziales</taxon>
        <taxon>Malasseziaceae</taxon>
        <taxon>Malassezia</taxon>
    </lineage>
</organism>
<dbReference type="STRING" id="2020962.A0A2N1J9U6"/>
<dbReference type="Pfam" id="PF13621">
    <property type="entry name" value="Cupin_8"/>
    <property type="match status" value="1"/>
</dbReference>
<dbReference type="Proteomes" id="UP000232875">
    <property type="component" value="Unassembled WGS sequence"/>
</dbReference>